<evidence type="ECO:0008006" key="5">
    <source>
        <dbReference type="Google" id="ProtNLM"/>
    </source>
</evidence>
<keyword evidence="2" id="KW-0812">Transmembrane</keyword>
<evidence type="ECO:0000313" key="3">
    <source>
        <dbReference type="EMBL" id="MBM3332542.1"/>
    </source>
</evidence>
<evidence type="ECO:0000313" key="4">
    <source>
        <dbReference type="Proteomes" id="UP000779900"/>
    </source>
</evidence>
<feature type="transmembrane region" description="Helical" evidence="2">
    <location>
        <begin position="6"/>
        <end position="26"/>
    </location>
</feature>
<dbReference type="EMBL" id="VGIR01000099">
    <property type="protein sequence ID" value="MBM3332542.1"/>
    <property type="molecule type" value="Genomic_DNA"/>
</dbReference>
<evidence type="ECO:0000256" key="1">
    <source>
        <dbReference type="SAM" id="MobiDB-lite"/>
    </source>
</evidence>
<sequence>MRGRWLVVIVVASLCLNVAVVGTYFFRRTRHDRLRRFPSRRLTSEVREKLRQAREAAIPEFAALAEQEHVSDSLLWVEMRRESPDSVRVESLCLGLGQTHGRMRAMVFRQMHRELQLMPAEVRVEYLKHMMKMRPGFGVPGRGMGHRMRRDCGMHRPPNEPPAGGPPPGLPPEAGD</sequence>
<accession>A0A937XG71</accession>
<keyword evidence="2" id="KW-1133">Transmembrane helix</keyword>
<organism evidence="3 4">
    <name type="scientific">candidate division WOR-3 bacterium</name>
    <dbReference type="NCBI Taxonomy" id="2052148"/>
    <lineage>
        <taxon>Bacteria</taxon>
        <taxon>Bacteria division WOR-3</taxon>
    </lineage>
</organism>
<name>A0A937XG71_UNCW3</name>
<keyword evidence="2" id="KW-0472">Membrane</keyword>
<gene>
    <name evidence="3" type="ORF">FJY68_11965</name>
</gene>
<dbReference type="Proteomes" id="UP000779900">
    <property type="component" value="Unassembled WGS sequence"/>
</dbReference>
<reference evidence="3" key="1">
    <citation type="submission" date="2019-03" db="EMBL/GenBank/DDBJ databases">
        <title>Lake Tanganyika Metagenome-Assembled Genomes (MAGs).</title>
        <authorList>
            <person name="Tran P."/>
        </authorList>
    </citation>
    <scope>NUCLEOTIDE SEQUENCE</scope>
    <source>
        <strain evidence="3">K_DeepCast_150m_m2_040</strain>
    </source>
</reference>
<protein>
    <recommendedName>
        <fullName evidence="5">Periplasmic heavy metal sensor</fullName>
    </recommendedName>
</protein>
<dbReference type="AlphaFoldDB" id="A0A937XG71"/>
<feature type="region of interest" description="Disordered" evidence="1">
    <location>
        <begin position="138"/>
        <end position="176"/>
    </location>
</feature>
<evidence type="ECO:0000256" key="2">
    <source>
        <dbReference type="SAM" id="Phobius"/>
    </source>
</evidence>
<proteinExistence type="predicted"/>
<feature type="compositionally biased region" description="Pro residues" evidence="1">
    <location>
        <begin position="159"/>
        <end position="176"/>
    </location>
</feature>
<comment type="caution">
    <text evidence="3">The sequence shown here is derived from an EMBL/GenBank/DDBJ whole genome shotgun (WGS) entry which is preliminary data.</text>
</comment>